<evidence type="ECO:0000256" key="2">
    <source>
        <dbReference type="ARBA" id="ARBA00006843"/>
    </source>
</evidence>
<dbReference type="OMA" id="KTPEMNE"/>
<keyword evidence="4 7" id="KW-1133">Transmembrane helix</keyword>
<dbReference type="InterPro" id="IPR051423">
    <property type="entry name" value="CD225/Dispanin"/>
</dbReference>
<accession>A0A913ZR44</accession>
<feature type="region of interest" description="Disordered" evidence="6">
    <location>
        <begin position="1"/>
        <end position="30"/>
    </location>
</feature>
<comment type="subcellular location">
    <subcellularLocation>
        <location evidence="1">Membrane</location>
    </subcellularLocation>
</comment>
<keyword evidence="5 7" id="KW-0472">Membrane</keyword>
<dbReference type="EnsemblMetazoa" id="XM_038197687.1">
    <property type="protein sequence ID" value="XP_038053615.1"/>
    <property type="gene ID" value="LOC119726070"/>
</dbReference>
<dbReference type="GeneID" id="119726070"/>
<feature type="transmembrane region" description="Helical" evidence="7">
    <location>
        <begin position="102"/>
        <end position="122"/>
    </location>
</feature>
<proteinExistence type="inferred from homology"/>
<dbReference type="PANTHER" id="PTHR14948">
    <property type="entry name" value="NG5"/>
    <property type="match status" value="1"/>
</dbReference>
<organism evidence="8 9">
    <name type="scientific">Patiria miniata</name>
    <name type="common">Bat star</name>
    <name type="synonym">Asterina miniata</name>
    <dbReference type="NCBI Taxonomy" id="46514"/>
    <lineage>
        <taxon>Eukaryota</taxon>
        <taxon>Metazoa</taxon>
        <taxon>Echinodermata</taxon>
        <taxon>Eleutherozoa</taxon>
        <taxon>Asterozoa</taxon>
        <taxon>Asteroidea</taxon>
        <taxon>Valvatacea</taxon>
        <taxon>Valvatida</taxon>
        <taxon>Asterinidae</taxon>
        <taxon>Patiria</taxon>
    </lineage>
</organism>
<name>A0A913ZR44_PATMI</name>
<keyword evidence="3 7" id="KW-0812">Transmembrane</keyword>
<feature type="compositionally biased region" description="Low complexity" evidence="6">
    <location>
        <begin position="1"/>
        <end position="22"/>
    </location>
</feature>
<dbReference type="Pfam" id="PF04505">
    <property type="entry name" value="CD225"/>
    <property type="match status" value="1"/>
</dbReference>
<reference evidence="8" key="1">
    <citation type="submission" date="2022-11" db="UniProtKB">
        <authorList>
            <consortium name="EnsemblMetazoa"/>
        </authorList>
    </citation>
    <scope>IDENTIFICATION</scope>
</reference>
<evidence type="ECO:0000256" key="6">
    <source>
        <dbReference type="SAM" id="MobiDB-lite"/>
    </source>
</evidence>
<evidence type="ECO:0000256" key="7">
    <source>
        <dbReference type="SAM" id="Phobius"/>
    </source>
</evidence>
<evidence type="ECO:0000313" key="8">
    <source>
        <dbReference type="EnsemblMetazoa" id="XP_038053615.1"/>
    </source>
</evidence>
<protein>
    <submittedName>
        <fullName evidence="8">Uncharacterized protein</fullName>
    </submittedName>
</protein>
<evidence type="ECO:0000256" key="1">
    <source>
        <dbReference type="ARBA" id="ARBA00004370"/>
    </source>
</evidence>
<keyword evidence="9" id="KW-1185">Reference proteome</keyword>
<sequence length="131" mass="14104">MAYYPPTQPQPAQGYAPPQYNASPPSVTAVQAVPPQPQTIISTSHVMPQDYFGLALFVTLCCCLPLGIVGLIRSNDVRNRFLAGDIAGAEQASREAKIYSYVGLRIGIILIVSTVVTVIMNLGTVNRNIRS</sequence>
<evidence type="ECO:0000256" key="3">
    <source>
        <dbReference type="ARBA" id="ARBA00022692"/>
    </source>
</evidence>
<dbReference type="Proteomes" id="UP000887568">
    <property type="component" value="Unplaced"/>
</dbReference>
<dbReference type="InterPro" id="IPR007593">
    <property type="entry name" value="CD225/Dispanin_fam"/>
</dbReference>
<comment type="similarity">
    <text evidence="2">Belongs to the CD225/Dispanin family.</text>
</comment>
<dbReference type="GO" id="GO:0016020">
    <property type="term" value="C:membrane"/>
    <property type="evidence" value="ECO:0007669"/>
    <property type="project" value="UniProtKB-SubCell"/>
</dbReference>
<feature type="transmembrane region" description="Helical" evidence="7">
    <location>
        <begin position="51"/>
        <end position="72"/>
    </location>
</feature>
<evidence type="ECO:0000313" key="9">
    <source>
        <dbReference type="Proteomes" id="UP000887568"/>
    </source>
</evidence>
<dbReference type="RefSeq" id="XP_038053615.1">
    <property type="nucleotide sequence ID" value="XM_038197687.1"/>
</dbReference>
<dbReference type="PANTHER" id="PTHR14948:SF44">
    <property type="entry name" value="PROLINE-RICH TRANSMEMBRANE PROTEIN 1-LIKE"/>
    <property type="match status" value="1"/>
</dbReference>
<dbReference type="AlphaFoldDB" id="A0A913ZR44"/>
<evidence type="ECO:0000256" key="4">
    <source>
        <dbReference type="ARBA" id="ARBA00022989"/>
    </source>
</evidence>
<evidence type="ECO:0000256" key="5">
    <source>
        <dbReference type="ARBA" id="ARBA00023136"/>
    </source>
</evidence>
<dbReference type="OrthoDB" id="6083617at2759"/>